<dbReference type="AlphaFoldDB" id="A0A212JLS4"/>
<dbReference type="InterPro" id="IPR049840">
    <property type="entry name" value="DVU0524-like"/>
</dbReference>
<sequence>MSSYYMQHMLLQYGRQLTTARRLARHRQAMRLAGGLAPEQSPEEKRRLMVRRVTSEIVENLLLTGSDNPIVTEVTDRLNEALGEEIIFRFPPGELDMLLFRRTENGDEELGAEEKGKVMGLLWHIAEEVVNETML</sequence>
<evidence type="ECO:0000313" key="1">
    <source>
        <dbReference type="EMBL" id="SBW00361.1"/>
    </source>
</evidence>
<name>A0A212JLS4_9DELT</name>
<organism evidence="1">
    <name type="scientific">uncultured delta proteobacterium</name>
    <dbReference type="NCBI Taxonomy" id="34034"/>
    <lineage>
        <taxon>Bacteria</taxon>
        <taxon>Deltaproteobacteria</taxon>
        <taxon>environmental samples</taxon>
    </lineage>
</organism>
<dbReference type="NCBIfam" id="NF041863">
    <property type="entry name" value="DVU0524_fam"/>
    <property type="match status" value="1"/>
</dbReference>
<dbReference type="EMBL" id="FLUQ01000001">
    <property type="protein sequence ID" value="SBW00361.1"/>
    <property type="molecule type" value="Genomic_DNA"/>
</dbReference>
<reference evidence="1" key="1">
    <citation type="submission" date="2016-04" db="EMBL/GenBank/DDBJ databases">
        <authorList>
            <person name="Evans L.H."/>
            <person name="Alamgir A."/>
            <person name="Owens N."/>
            <person name="Weber N.D."/>
            <person name="Virtaneva K."/>
            <person name="Barbian K."/>
            <person name="Babar A."/>
            <person name="Rosenke K."/>
        </authorList>
    </citation>
    <scope>NUCLEOTIDE SEQUENCE</scope>
    <source>
        <strain evidence="1">86</strain>
    </source>
</reference>
<proteinExistence type="predicted"/>
<gene>
    <name evidence="1" type="ORF">KL86DPRO_11770</name>
</gene>
<protein>
    <submittedName>
        <fullName evidence="1">Uncharacterized protein</fullName>
    </submittedName>
</protein>
<accession>A0A212JLS4</accession>